<keyword evidence="1" id="KW-0812">Transmembrane</keyword>
<sequence>MLGGGIQNLLLYSVCLLFMDAVHVGVKILRLTITAIQKSFIGLPMKCRPS</sequence>
<evidence type="ECO:0000313" key="3">
    <source>
        <dbReference type="Proteomes" id="UP000196816"/>
    </source>
</evidence>
<protein>
    <submittedName>
        <fullName evidence="2">Uncharacterized protein</fullName>
    </submittedName>
</protein>
<accession>A0AAC9SS97</accession>
<dbReference type="AlphaFoldDB" id="A0AAC9SS97"/>
<feature type="transmembrane region" description="Helical" evidence="1">
    <location>
        <begin position="6"/>
        <end position="29"/>
    </location>
</feature>
<keyword evidence="1" id="KW-1133">Transmembrane helix</keyword>
<keyword evidence="1" id="KW-0472">Membrane</keyword>
<proteinExistence type="predicted"/>
<dbReference type="Proteomes" id="UP000196816">
    <property type="component" value="Chromosome"/>
</dbReference>
<organism evidence="2 3">
    <name type="scientific">Acetobacter pasteurianus subsp. pasteurianus</name>
    <dbReference type="NCBI Taxonomy" id="481145"/>
    <lineage>
        <taxon>Bacteria</taxon>
        <taxon>Pseudomonadati</taxon>
        <taxon>Pseudomonadota</taxon>
        <taxon>Alphaproteobacteria</taxon>
        <taxon>Acetobacterales</taxon>
        <taxon>Acetobacteraceae</taxon>
        <taxon>Acetobacter</taxon>
    </lineage>
</organism>
<name>A0AAC9SS97_ACEPA</name>
<gene>
    <name evidence="2" type="ORF">S101468_01340</name>
</gene>
<evidence type="ECO:0000313" key="2">
    <source>
        <dbReference type="EMBL" id="ASC05599.1"/>
    </source>
</evidence>
<dbReference type="EMBL" id="CP021922">
    <property type="protein sequence ID" value="ASC05599.1"/>
    <property type="molecule type" value="Genomic_DNA"/>
</dbReference>
<reference evidence="2 3" key="1">
    <citation type="submission" date="2017-06" db="EMBL/GenBank/DDBJ databases">
        <title>Genome sequence of Acetobacter pasteurianus subsp. pasteurianus strain SRCM101468.</title>
        <authorList>
            <person name="Cho S.H."/>
        </authorList>
    </citation>
    <scope>NUCLEOTIDE SEQUENCE [LARGE SCALE GENOMIC DNA]</scope>
    <source>
        <strain evidence="2 3">SRCM101468</strain>
    </source>
</reference>
<evidence type="ECO:0000256" key="1">
    <source>
        <dbReference type="SAM" id="Phobius"/>
    </source>
</evidence>